<proteinExistence type="predicted"/>
<keyword evidence="2" id="KW-1185">Reference proteome</keyword>
<dbReference type="Proteomes" id="UP000317243">
    <property type="component" value="Unassembled WGS sequence"/>
</dbReference>
<evidence type="ECO:0000313" key="1">
    <source>
        <dbReference type="EMBL" id="TWT58643.1"/>
    </source>
</evidence>
<protein>
    <submittedName>
        <fullName evidence="1">Uncharacterized protein</fullName>
    </submittedName>
</protein>
<accession>A0A5C5X8M6</accession>
<name>A0A5C5X8M6_9PLAN</name>
<reference evidence="1 2" key="1">
    <citation type="submission" date="2019-02" db="EMBL/GenBank/DDBJ databases">
        <title>Deep-cultivation of Planctomycetes and their phenomic and genomic characterization uncovers novel biology.</title>
        <authorList>
            <person name="Wiegand S."/>
            <person name="Jogler M."/>
            <person name="Boedeker C."/>
            <person name="Pinto D."/>
            <person name="Vollmers J."/>
            <person name="Rivas-Marin E."/>
            <person name="Kohn T."/>
            <person name="Peeters S.H."/>
            <person name="Heuer A."/>
            <person name="Rast P."/>
            <person name="Oberbeckmann S."/>
            <person name="Bunk B."/>
            <person name="Jeske O."/>
            <person name="Meyerdierks A."/>
            <person name="Storesund J.E."/>
            <person name="Kallscheuer N."/>
            <person name="Luecker S."/>
            <person name="Lage O.M."/>
            <person name="Pohl T."/>
            <person name="Merkel B.J."/>
            <person name="Hornburger P."/>
            <person name="Mueller R.-W."/>
            <person name="Bruemmer F."/>
            <person name="Labrenz M."/>
            <person name="Spormann A.M."/>
            <person name="Op Den Camp H."/>
            <person name="Overmann J."/>
            <person name="Amann R."/>
            <person name="Jetten M.S.M."/>
            <person name="Mascher T."/>
            <person name="Medema M.H."/>
            <person name="Devos D.P."/>
            <person name="Kaster A.-K."/>
            <person name="Ovreas L."/>
            <person name="Rohde M."/>
            <person name="Galperin M.Y."/>
            <person name="Jogler C."/>
        </authorList>
    </citation>
    <scope>NUCLEOTIDE SEQUENCE [LARGE SCALE GENOMIC DNA]</scope>
    <source>
        <strain evidence="1 2">KOR42</strain>
    </source>
</reference>
<sequence length="35" mass="4291">MMRSELEFELHVIENLPVLFTRLFGVFHFAKNRLR</sequence>
<evidence type="ECO:0000313" key="2">
    <source>
        <dbReference type="Proteomes" id="UP000317243"/>
    </source>
</evidence>
<comment type="caution">
    <text evidence="1">The sequence shown here is derived from an EMBL/GenBank/DDBJ whole genome shotgun (WGS) entry which is preliminary data.</text>
</comment>
<dbReference type="AlphaFoldDB" id="A0A5C5X8M6"/>
<gene>
    <name evidence="1" type="ORF">KOR42_20250</name>
</gene>
<dbReference type="EMBL" id="SIHI01000001">
    <property type="protein sequence ID" value="TWT58643.1"/>
    <property type="molecule type" value="Genomic_DNA"/>
</dbReference>
<organism evidence="1 2">
    <name type="scientific">Thalassoglobus neptunius</name>
    <dbReference type="NCBI Taxonomy" id="1938619"/>
    <lineage>
        <taxon>Bacteria</taxon>
        <taxon>Pseudomonadati</taxon>
        <taxon>Planctomycetota</taxon>
        <taxon>Planctomycetia</taxon>
        <taxon>Planctomycetales</taxon>
        <taxon>Planctomycetaceae</taxon>
        <taxon>Thalassoglobus</taxon>
    </lineage>
</organism>